<evidence type="ECO:0000256" key="5">
    <source>
        <dbReference type="ARBA" id="ARBA00023004"/>
    </source>
</evidence>
<protein>
    <submittedName>
        <fullName evidence="8">Radical SAM protein</fullName>
    </submittedName>
</protein>
<organism evidence="8 9">
    <name type="scientific">Roseofilum casamattae BLCC-M143</name>
    <dbReference type="NCBI Taxonomy" id="3022442"/>
    <lineage>
        <taxon>Bacteria</taxon>
        <taxon>Bacillati</taxon>
        <taxon>Cyanobacteriota</taxon>
        <taxon>Cyanophyceae</taxon>
        <taxon>Desertifilales</taxon>
        <taxon>Desertifilaceae</taxon>
        <taxon>Roseofilum</taxon>
        <taxon>Roseofilum casamattae</taxon>
    </lineage>
</organism>
<comment type="cofactor">
    <cofactor evidence="1">
        <name>[4Fe-4S] cluster</name>
        <dbReference type="ChEBI" id="CHEBI:49883"/>
    </cofactor>
</comment>
<dbReference type="PANTHER" id="PTHR43787:SF11">
    <property type="entry name" value="UPF0026 PROTEIN SLR1464"/>
    <property type="match status" value="1"/>
</dbReference>
<keyword evidence="9" id="KW-1185">Reference proteome</keyword>
<dbReference type="InterPro" id="IPR013785">
    <property type="entry name" value="Aldolase_TIM"/>
</dbReference>
<dbReference type="SUPFAM" id="SSF102114">
    <property type="entry name" value="Radical SAM enzymes"/>
    <property type="match status" value="1"/>
</dbReference>
<dbReference type="SFLD" id="SFLDS00029">
    <property type="entry name" value="Radical_SAM"/>
    <property type="match status" value="1"/>
</dbReference>
<dbReference type="PROSITE" id="PS51918">
    <property type="entry name" value="RADICAL_SAM"/>
    <property type="match status" value="1"/>
</dbReference>
<evidence type="ECO:0000313" key="9">
    <source>
        <dbReference type="Proteomes" id="UP001232992"/>
    </source>
</evidence>
<gene>
    <name evidence="8" type="ORF">PMH09_02050</name>
</gene>
<name>A0ABT7BRZ4_9CYAN</name>
<dbReference type="Proteomes" id="UP001232992">
    <property type="component" value="Unassembled WGS sequence"/>
</dbReference>
<sequence>MVATELTKEFSSVYGPVVSWRYGRSLGIDPIGQTSVCSFNCVYCQLGEIEIVTSDRAIYVPTETILQDLQEFAPWDVDIVTLSGSGEPTLALNLKEILQGIKQMTGKPTLVLTNGTLLDNPQVRADLDFADRVSVKLDAISDRPLSGVNRPVEGLDLEQMWAGILEFRRHYSGDIGVQTMILSPWTSDTQERYIAMMAELSPVEIQLNTPSRPKPVKRQLDGRGNHYNDRPYEVRQLKCVEVEVLQEFGDRIQAKTGIPVRYRG</sequence>
<keyword evidence="5" id="KW-0408">Iron</keyword>
<evidence type="ECO:0000313" key="8">
    <source>
        <dbReference type="EMBL" id="MDJ1181967.1"/>
    </source>
</evidence>
<dbReference type="RefSeq" id="WP_283756616.1">
    <property type="nucleotide sequence ID" value="NZ_JAQOSQ010000001.1"/>
</dbReference>
<evidence type="ECO:0000256" key="3">
    <source>
        <dbReference type="ARBA" id="ARBA00022691"/>
    </source>
</evidence>
<dbReference type="SFLD" id="SFLDG01083">
    <property type="entry name" value="Uncharacterised_Radical_SAM_Su"/>
    <property type="match status" value="1"/>
</dbReference>
<dbReference type="EMBL" id="JAQOSQ010000001">
    <property type="protein sequence ID" value="MDJ1181967.1"/>
    <property type="molecule type" value="Genomic_DNA"/>
</dbReference>
<accession>A0ABT7BRZ4</accession>
<keyword evidence="2" id="KW-0004">4Fe-4S</keyword>
<dbReference type="InterPro" id="IPR058240">
    <property type="entry name" value="rSAM_sf"/>
</dbReference>
<dbReference type="InterPro" id="IPR007197">
    <property type="entry name" value="rSAM"/>
</dbReference>
<proteinExistence type="predicted"/>
<feature type="domain" description="Radical SAM core" evidence="7">
    <location>
        <begin position="21"/>
        <end position="255"/>
    </location>
</feature>
<keyword evidence="4" id="KW-0479">Metal-binding</keyword>
<dbReference type="Pfam" id="PF04055">
    <property type="entry name" value="Radical_SAM"/>
    <property type="match status" value="1"/>
</dbReference>
<comment type="caution">
    <text evidence="8">The sequence shown here is derived from an EMBL/GenBank/DDBJ whole genome shotgun (WGS) entry which is preliminary data.</text>
</comment>
<evidence type="ECO:0000256" key="1">
    <source>
        <dbReference type="ARBA" id="ARBA00001966"/>
    </source>
</evidence>
<dbReference type="Gene3D" id="3.20.20.70">
    <property type="entry name" value="Aldolase class I"/>
    <property type="match status" value="1"/>
</dbReference>
<reference evidence="8 9" key="1">
    <citation type="submission" date="2023-01" db="EMBL/GenBank/DDBJ databases">
        <title>Novel diversity within Roseofilum (Cyanobacteria; Desertifilaceae) from marine benthic mats with descriptions of four novel species.</title>
        <authorList>
            <person name="Wang Y."/>
            <person name="Berthold D.E."/>
            <person name="Hu J."/>
            <person name="Lefler F.W."/>
            <person name="Laughinghouse H.D. IV."/>
        </authorList>
    </citation>
    <scope>NUCLEOTIDE SEQUENCE [LARGE SCALE GENOMIC DNA]</scope>
    <source>
        <strain evidence="8 9">BLCC-M143</strain>
    </source>
</reference>
<evidence type="ECO:0000256" key="2">
    <source>
        <dbReference type="ARBA" id="ARBA00022485"/>
    </source>
</evidence>
<evidence type="ECO:0000259" key="7">
    <source>
        <dbReference type="PROSITE" id="PS51918"/>
    </source>
</evidence>
<evidence type="ECO:0000256" key="4">
    <source>
        <dbReference type="ARBA" id="ARBA00022723"/>
    </source>
</evidence>
<keyword evidence="3" id="KW-0949">S-adenosyl-L-methionine</keyword>
<dbReference type="InterPro" id="IPR040084">
    <property type="entry name" value="GTPase_Obg"/>
</dbReference>
<dbReference type="PANTHER" id="PTHR43787">
    <property type="entry name" value="FEMO COFACTOR BIOSYNTHESIS PROTEIN NIFB-RELATED"/>
    <property type="match status" value="1"/>
</dbReference>
<evidence type="ECO:0000256" key="6">
    <source>
        <dbReference type="ARBA" id="ARBA00023014"/>
    </source>
</evidence>
<dbReference type="CDD" id="cd01335">
    <property type="entry name" value="Radical_SAM"/>
    <property type="match status" value="1"/>
</dbReference>
<keyword evidence="6" id="KW-0411">Iron-sulfur</keyword>